<proteinExistence type="inferred from homology"/>
<reference evidence="5" key="2">
    <citation type="submission" date="2021-09" db="EMBL/GenBank/DDBJ databases">
        <authorList>
            <person name="Gilroy R."/>
        </authorList>
    </citation>
    <scope>NUCLEOTIDE SEQUENCE</scope>
    <source>
        <strain evidence="5">ChiHjej13B12-14962</strain>
    </source>
</reference>
<dbReference type="PANTHER" id="PTHR11808:SF50">
    <property type="entry name" value="CYSTATHIONINE BETA-LYASE"/>
    <property type="match status" value="1"/>
</dbReference>
<organism evidence="5 6">
    <name type="scientific">Enteractinococcus helveticum</name>
    <dbReference type="NCBI Taxonomy" id="1837282"/>
    <lineage>
        <taxon>Bacteria</taxon>
        <taxon>Bacillati</taxon>
        <taxon>Actinomycetota</taxon>
        <taxon>Actinomycetes</taxon>
        <taxon>Micrococcales</taxon>
        <taxon>Micrococcaceae</taxon>
    </lineage>
</organism>
<comment type="similarity">
    <text evidence="4">Belongs to the trans-sulfuration enzymes family.</text>
</comment>
<evidence type="ECO:0000313" key="5">
    <source>
        <dbReference type="EMBL" id="HJF15387.1"/>
    </source>
</evidence>
<keyword evidence="3" id="KW-0456">Lyase</keyword>
<dbReference type="RefSeq" id="WP_303907434.1">
    <property type="nucleotide sequence ID" value="NZ_DYXC01000131.1"/>
</dbReference>
<dbReference type="InterPro" id="IPR015422">
    <property type="entry name" value="PyrdxlP-dep_Trfase_small"/>
</dbReference>
<dbReference type="GO" id="GO:0005737">
    <property type="term" value="C:cytoplasm"/>
    <property type="evidence" value="ECO:0007669"/>
    <property type="project" value="TreeGrafter"/>
</dbReference>
<dbReference type="Proteomes" id="UP000703315">
    <property type="component" value="Unassembled WGS sequence"/>
</dbReference>
<dbReference type="GO" id="GO:0030170">
    <property type="term" value="F:pyridoxal phosphate binding"/>
    <property type="evidence" value="ECO:0007669"/>
    <property type="project" value="InterPro"/>
</dbReference>
<feature type="non-terminal residue" evidence="5">
    <location>
        <position position="1"/>
    </location>
</feature>
<evidence type="ECO:0000313" key="6">
    <source>
        <dbReference type="Proteomes" id="UP000703315"/>
    </source>
</evidence>
<dbReference type="PANTHER" id="PTHR11808">
    <property type="entry name" value="TRANS-SULFURATION ENZYME FAMILY MEMBER"/>
    <property type="match status" value="1"/>
</dbReference>
<dbReference type="AlphaFoldDB" id="A0A921FQ29"/>
<reference evidence="5" key="1">
    <citation type="journal article" date="2021" name="PeerJ">
        <title>Extensive microbial diversity within the chicken gut microbiome revealed by metagenomics and culture.</title>
        <authorList>
            <person name="Gilroy R."/>
            <person name="Ravi A."/>
            <person name="Getino M."/>
            <person name="Pursley I."/>
            <person name="Horton D.L."/>
            <person name="Alikhan N.F."/>
            <person name="Baker D."/>
            <person name="Gharbi K."/>
            <person name="Hall N."/>
            <person name="Watson M."/>
            <person name="Adriaenssens E.M."/>
            <person name="Foster-Nyarko E."/>
            <person name="Jarju S."/>
            <person name="Secka A."/>
            <person name="Antonio M."/>
            <person name="Oren A."/>
            <person name="Chaudhuri R.R."/>
            <person name="La Ragione R."/>
            <person name="Hildebrand F."/>
            <person name="Pallen M.J."/>
        </authorList>
    </citation>
    <scope>NUCLEOTIDE SEQUENCE</scope>
    <source>
        <strain evidence="5">ChiHjej13B12-14962</strain>
    </source>
</reference>
<dbReference type="InterPro" id="IPR000277">
    <property type="entry name" value="Cys/Met-Metab_PyrdxlP-dep_enz"/>
</dbReference>
<accession>A0A921FQ29</accession>
<name>A0A921FQ29_9MICC</name>
<dbReference type="GO" id="GO:0016740">
    <property type="term" value="F:transferase activity"/>
    <property type="evidence" value="ECO:0007669"/>
    <property type="project" value="UniProtKB-KW"/>
</dbReference>
<comment type="cofactor">
    <cofactor evidence="1 4">
        <name>pyridoxal 5'-phosphate</name>
        <dbReference type="ChEBI" id="CHEBI:597326"/>
    </cofactor>
</comment>
<sequence length="104" mass="10875">PGLASHPSHSIARQQMSGFGGVVSFQVHGGEAAARRVAEGTETFLLSVSLGGIESLISHPATMTHGSTRDTPQAPPADVVRLSVGIEDVEDLIDDLERALSKVF</sequence>
<gene>
    <name evidence="5" type="ORF">K8V32_11405</name>
</gene>
<dbReference type="InterPro" id="IPR015424">
    <property type="entry name" value="PyrdxlP-dep_Trfase"/>
</dbReference>
<dbReference type="EMBL" id="DYXC01000131">
    <property type="protein sequence ID" value="HJF15387.1"/>
    <property type="molecule type" value="Genomic_DNA"/>
</dbReference>
<dbReference type="GO" id="GO:0016846">
    <property type="term" value="F:carbon-sulfur lyase activity"/>
    <property type="evidence" value="ECO:0007669"/>
    <property type="project" value="TreeGrafter"/>
</dbReference>
<evidence type="ECO:0000256" key="2">
    <source>
        <dbReference type="ARBA" id="ARBA00022898"/>
    </source>
</evidence>
<dbReference type="GO" id="GO:0019346">
    <property type="term" value="P:transsulfuration"/>
    <property type="evidence" value="ECO:0007669"/>
    <property type="project" value="InterPro"/>
</dbReference>
<dbReference type="SUPFAM" id="SSF53383">
    <property type="entry name" value="PLP-dependent transferases"/>
    <property type="match status" value="1"/>
</dbReference>
<evidence type="ECO:0000256" key="4">
    <source>
        <dbReference type="RuleBase" id="RU362118"/>
    </source>
</evidence>
<evidence type="ECO:0000256" key="3">
    <source>
        <dbReference type="ARBA" id="ARBA00023239"/>
    </source>
</evidence>
<evidence type="ECO:0000256" key="1">
    <source>
        <dbReference type="ARBA" id="ARBA00001933"/>
    </source>
</evidence>
<dbReference type="Gene3D" id="3.90.1150.10">
    <property type="entry name" value="Aspartate Aminotransferase, domain 1"/>
    <property type="match status" value="1"/>
</dbReference>
<dbReference type="Pfam" id="PF01053">
    <property type="entry name" value="Cys_Met_Meta_PP"/>
    <property type="match status" value="1"/>
</dbReference>
<keyword evidence="2 4" id="KW-0663">Pyridoxal phosphate</keyword>
<protein>
    <submittedName>
        <fullName evidence="5">PLP-dependent transferase</fullName>
    </submittedName>
</protein>
<comment type="caution">
    <text evidence="5">The sequence shown here is derived from an EMBL/GenBank/DDBJ whole genome shotgun (WGS) entry which is preliminary data.</text>
</comment>
<keyword evidence="5" id="KW-0808">Transferase</keyword>